<feature type="region of interest" description="Disordered" evidence="12">
    <location>
        <begin position="1"/>
        <end position="32"/>
    </location>
</feature>
<evidence type="ECO:0000259" key="14">
    <source>
        <dbReference type="PROSITE" id="PS50222"/>
    </source>
</evidence>
<dbReference type="SUPFAM" id="SSF56112">
    <property type="entry name" value="Protein kinase-like (PK-like)"/>
    <property type="match status" value="1"/>
</dbReference>
<feature type="domain" description="Protein kinase" evidence="13">
    <location>
        <begin position="121"/>
        <end position="383"/>
    </location>
</feature>
<dbReference type="EC" id="2.7.11.1" evidence="2"/>
<dbReference type="InterPro" id="IPR011992">
    <property type="entry name" value="EF-hand-dom_pair"/>
</dbReference>
<dbReference type="FunFam" id="1.10.510.10:FF:001864">
    <property type="entry name" value="Calcium-dependent protein kinase SK5"/>
    <property type="match status" value="1"/>
</dbReference>
<dbReference type="SMART" id="SM00220">
    <property type="entry name" value="S_TKc"/>
    <property type="match status" value="1"/>
</dbReference>
<dbReference type="FunFam" id="1.10.238.10:FF:000085">
    <property type="entry name" value="CDPK-related kinase 1"/>
    <property type="match status" value="1"/>
</dbReference>
<feature type="domain" description="EF-hand" evidence="14">
    <location>
        <begin position="425"/>
        <end position="460"/>
    </location>
</feature>
<dbReference type="PANTHER" id="PTHR24349">
    <property type="entry name" value="SERINE/THREONINE-PROTEIN KINASE"/>
    <property type="match status" value="1"/>
</dbReference>
<dbReference type="GO" id="GO:0005509">
    <property type="term" value="F:calcium ion binding"/>
    <property type="evidence" value="ECO:0007669"/>
    <property type="project" value="InterPro"/>
</dbReference>
<dbReference type="InterPro" id="IPR008271">
    <property type="entry name" value="Ser/Thr_kinase_AS"/>
</dbReference>
<evidence type="ECO:0000256" key="10">
    <source>
        <dbReference type="ARBA" id="ARBA00048679"/>
    </source>
</evidence>
<evidence type="ECO:0000256" key="9">
    <source>
        <dbReference type="ARBA" id="ARBA00047899"/>
    </source>
</evidence>
<dbReference type="InterPro" id="IPR017441">
    <property type="entry name" value="Protein_kinase_ATP_BS"/>
</dbReference>
<gene>
    <name evidence="15" type="ORF">LVIROSA_LOCUS23819</name>
</gene>
<protein>
    <recommendedName>
        <fullName evidence="2">non-specific serine/threonine protein kinase</fullName>
        <ecNumber evidence="2">2.7.11.1</ecNumber>
    </recommendedName>
</protein>
<keyword evidence="5" id="KW-0677">Repeat</keyword>
<evidence type="ECO:0000256" key="5">
    <source>
        <dbReference type="ARBA" id="ARBA00022737"/>
    </source>
</evidence>
<accession>A0AAU9NHZ8</accession>
<organism evidence="15 16">
    <name type="scientific">Lactuca virosa</name>
    <dbReference type="NCBI Taxonomy" id="75947"/>
    <lineage>
        <taxon>Eukaryota</taxon>
        <taxon>Viridiplantae</taxon>
        <taxon>Streptophyta</taxon>
        <taxon>Embryophyta</taxon>
        <taxon>Tracheophyta</taxon>
        <taxon>Spermatophyta</taxon>
        <taxon>Magnoliopsida</taxon>
        <taxon>eudicotyledons</taxon>
        <taxon>Gunneridae</taxon>
        <taxon>Pentapetalae</taxon>
        <taxon>asterids</taxon>
        <taxon>campanulids</taxon>
        <taxon>Asterales</taxon>
        <taxon>Asteraceae</taxon>
        <taxon>Cichorioideae</taxon>
        <taxon>Cichorieae</taxon>
        <taxon>Lactucinae</taxon>
        <taxon>Lactuca</taxon>
    </lineage>
</organism>
<dbReference type="SUPFAM" id="SSF47473">
    <property type="entry name" value="EF-hand"/>
    <property type="match status" value="1"/>
</dbReference>
<dbReference type="FunFam" id="3.30.200.20:FF:000101">
    <property type="entry name" value="CDPK-related kinase 1"/>
    <property type="match status" value="1"/>
</dbReference>
<dbReference type="Gene3D" id="1.10.238.10">
    <property type="entry name" value="EF-hand"/>
    <property type="match status" value="1"/>
</dbReference>
<dbReference type="InterPro" id="IPR002048">
    <property type="entry name" value="EF_hand_dom"/>
</dbReference>
<dbReference type="GO" id="GO:0004674">
    <property type="term" value="F:protein serine/threonine kinase activity"/>
    <property type="evidence" value="ECO:0007669"/>
    <property type="project" value="UniProtKB-KW"/>
</dbReference>
<dbReference type="InterPro" id="IPR050205">
    <property type="entry name" value="CDPK_Ser/Thr_kinases"/>
</dbReference>
<feature type="compositionally biased region" description="Basic and acidic residues" evidence="12">
    <location>
        <begin position="1"/>
        <end position="12"/>
    </location>
</feature>
<dbReference type="PROSITE" id="PS50011">
    <property type="entry name" value="PROTEIN_KINASE_DOM"/>
    <property type="match status" value="1"/>
</dbReference>
<comment type="catalytic activity">
    <reaction evidence="10">
        <text>L-seryl-[protein] + ATP = O-phospho-L-seryl-[protein] + ADP + H(+)</text>
        <dbReference type="Rhea" id="RHEA:17989"/>
        <dbReference type="Rhea" id="RHEA-COMP:9863"/>
        <dbReference type="Rhea" id="RHEA-COMP:11604"/>
        <dbReference type="ChEBI" id="CHEBI:15378"/>
        <dbReference type="ChEBI" id="CHEBI:29999"/>
        <dbReference type="ChEBI" id="CHEBI:30616"/>
        <dbReference type="ChEBI" id="CHEBI:83421"/>
        <dbReference type="ChEBI" id="CHEBI:456216"/>
        <dbReference type="EC" id="2.7.11.1"/>
    </reaction>
</comment>
<keyword evidence="6 11" id="KW-0547">Nucleotide-binding</keyword>
<keyword evidence="3" id="KW-0723">Serine/threonine-protein kinase</keyword>
<dbReference type="Gene3D" id="1.10.510.10">
    <property type="entry name" value="Transferase(Phosphotransferase) domain 1"/>
    <property type="match status" value="1"/>
</dbReference>
<dbReference type="PROSITE" id="PS00107">
    <property type="entry name" value="PROTEIN_KINASE_ATP"/>
    <property type="match status" value="1"/>
</dbReference>
<evidence type="ECO:0000313" key="16">
    <source>
        <dbReference type="Proteomes" id="UP001157418"/>
    </source>
</evidence>
<dbReference type="InterPro" id="IPR011009">
    <property type="entry name" value="Kinase-like_dom_sf"/>
</dbReference>
<evidence type="ECO:0000256" key="3">
    <source>
        <dbReference type="ARBA" id="ARBA00022527"/>
    </source>
</evidence>
<name>A0AAU9NHZ8_9ASTR</name>
<dbReference type="FunFam" id="1.10.510.10:FF:001294">
    <property type="entry name" value="CDPK-related kinase 3"/>
    <property type="match status" value="1"/>
</dbReference>
<comment type="caution">
    <text evidence="15">The sequence shown here is derived from an EMBL/GenBank/DDBJ whole genome shotgun (WGS) entry which is preliminary data.</text>
</comment>
<dbReference type="Pfam" id="PF00069">
    <property type="entry name" value="Pkinase"/>
    <property type="match status" value="1"/>
</dbReference>
<dbReference type="GO" id="GO:0005524">
    <property type="term" value="F:ATP binding"/>
    <property type="evidence" value="ECO:0007669"/>
    <property type="project" value="UniProtKB-UniRule"/>
</dbReference>
<dbReference type="Gene3D" id="3.30.200.20">
    <property type="entry name" value="Phosphorylase Kinase, domain 1"/>
    <property type="match status" value="1"/>
</dbReference>
<comment type="catalytic activity">
    <reaction evidence="9">
        <text>L-threonyl-[protein] + ATP = O-phospho-L-threonyl-[protein] + ADP + H(+)</text>
        <dbReference type="Rhea" id="RHEA:46608"/>
        <dbReference type="Rhea" id="RHEA-COMP:11060"/>
        <dbReference type="Rhea" id="RHEA-COMP:11605"/>
        <dbReference type="ChEBI" id="CHEBI:15378"/>
        <dbReference type="ChEBI" id="CHEBI:30013"/>
        <dbReference type="ChEBI" id="CHEBI:30616"/>
        <dbReference type="ChEBI" id="CHEBI:61977"/>
        <dbReference type="ChEBI" id="CHEBI:456216"/>
        <dbReference type="EC" id="2.7.11.1"/>
    </reaction>
</comment>
<evidence type="ECO:0000256" key="4">
    <source>
        <dbReference type="ARBA" id="ARBA00022679"/>
    </source>
</evidence>
<feature type="binding site" evidence="11">
    <location>
        <position position="153"/>
    </location>
    <ligand>
        <name>ATP</name>
        <dbReference type="ChEBI" id="CHEBI:30616"/>
    </ligand>
</feature>
<dbReference type="AlphaFoldDB" id="A0AAU9NHZ8"/>
<dbReference type="Proteomes" id="UP001157418">
    <property type="component" value="Unassembled WGS sequence"/>
</dbReference>
<evidence type="ECO:0000256" key="6">
    <source>
        <dbReference type="ARBA" id="ARBA00022741"/>
    </source>
</evidence>
<evidence type="ECO:0000256" key="12">
    <source>
        <dbReference type="SAM" id="MobiDB-lite"/>
    </source>
</evidence>
<evidence type="ECO:0000313" key="15">
    <source>
        <dbReference type="EMBL" id="CAH1437492.1"/>
    </source>
</evidence>
<sequence>MGACSSKHEDTHLPVIKRNNCTDMEQSTKKNDPNVARKRWSFLALYTRGPAYYFFSRKSSSPTTNGKTNPTVRRFFRRAFQPLTRAQHMKAVLARRHGEGKEGNVRLNKSFGFSKHIRHKCEIGEEVGKGHFGHTHRAKFKKGEHKGQQVAVKIIPKSKMTTAIAIDDVRREVTILKALSGHDHLIKFYDAYEDHDNVYVVMEFCEGGVLLDRILSRGGKFAEDDAKSLLIQILTVVAFCHLQGVVHRDLKPENFIYASKDKDAELKVIDFGLSDFISPDERLDDIVGSAYYVAPEVLQRSYGREADVWSTGIIAYVLLCGNRPFWGRTESGIFRAVLRNEPGFNETCWSKLSFEAKDFVKSLLIKDPRKRLTAVQALCHPWIRNGHEIKPPFDISILKFVKRYICSSSLRKATLQALSKTLTFDELVYLKEQFSLLEPNNSGYISVETFKMALTKYSTDAMKESSVHDFLESLGKLKYRRMDFEEFCAAALRVHQLEGHDRWDEQTKTAYEIFEKDGNRSIVVEELASELSLSPSIPVRDVVEDLIRQTDGKLTYLGFVKVLQGASSRNVAKGQ</sequence>
<keyword evidence="8 11" id="KW-0067">ATP-binding</keyword>
<dbReference type="InterPro" id="IPR000719">
    <property type="entry name" value="Prot_kinase_dom"/>
</dbReference>
<evidence type="ECO:0000256" key="2">
    <source>
        <dbReference type="ARBA" id="ARBA00012513"/>
    </source>
</evidence>
<keyword evidence="7" id="KW-0418">Kinase</keyword>
<evidence type="ECO:0000256" key="1">
    <source>
        <dbReference type="ARBA" id="ARBA00005354"/>
    </source>
</evidence>
<dbReference type="PROSITE" id="PS50222">
    <property type="entry name" value="EF_HAND_2"/>
    <property type="match status" value="1"/>
</dbReference>
<keyword evidence="16" id="KW-1185">Reference proteome</keyword>
<dbReference type="PROSITE" id="PS00108">
    <property type="entry name" value="PROTEIN_KINASE_ST"/>
    <property type="match status" value="1"/>
</dbReference>
<evidence type="ECO:0000256" key="11">
    <source>
        <dbReference type="PROSITE-ProRule" id="PRU10141"/>
    </source>
</evidence>
<dbReference type="EMBL" id="CAKMRJ010004445">
    <property type="protein sequence ID" value="CAH1437492.1"/>
    <property type="molecule type" value="Genomic_DNA"/>
</dbReference>
<reference evidence="15 16" key="1">
    <citation type="submission" date="2022-01" db="EMBL/GenBank/DDBJ databases">
        <authorList>
            <person name="Xiong W."/>
            <person name="Schranz E."/>
        </authorList>
    </citation>
    <scope>NUCLEOTIDE SEQUENCE [LARGE SCALE GENOMIC DNA]</scope>
</reference>
<evidence type="ECO:0000259" key="13">
    <source>
        <dbReference type="PROSITE" id="PS50011"/>
    </source>
</evidence>
<evidence type="ECO:0000256" key="7">
    <source>
        <dbReference type="ARBA" id="ARBA00022777"/>
    </source>
</evidence>
<proteinExistence type="inferred from homology"/>
<comment type="similarity">
    <text evidence="1">Belongs to the protein kinase superfamily. CAMK Ser/Thr protein kinase family. CaMK subfamily.</text>
</comment>
<evidence type="ECO:0000256" key="8">
    <source>
        <dbReference type="ARBA" id="ARBA00022840"/>
    </source>
</evidence>
<keyword evidence="4" id="KW-0808">Transferase</keyword>
<dbReference type="CDD" id="cd05117">
    <property type="entry name" value="STKc_CAMK"/>
    <property type="match status" value="1"/>
</dbReference>